<comment type="similarity">
    <text evidence="1 7">Belongs to the ATG11 family.</text>
</comment>
<dbReference type="GO" id="GO:0000422">
    <property type="term" value="P:autophagy of mitochondrion"/>
    <property type="evidence" value="ECO:0007669"/>
    <property type="project" value="TreeGrafter"/>
</dbReference>
<dbReference type="GO" id="GO:0019901">
    <property type="term" value="F:protein kinase binding"/>
    <property type="evidence" value="ECO:0007669"/>
    <property type="project" value="TreeGrafter"/>
</dbReference>
<keyword evidence="4 7" id="KW-0653">Protein transport</keyword>
<keyword evidence="13" id="KW-1185">Reference proteome</keyword>
<evidence type="ECO:0000313" key="13">
    <source>
        <dbReference type="Proteomes" id="UP000694255"/>
    </source>
</evidence>
<evidence type="ECO:0000259" key="11">
    <source>
        <dbReference type="Pfam" id="PF10377"/>
    </source>
</evidence>
<evidence type="ECO:0000256" key="5">
    <source>
        <dbReference type="ARBA" id="ARBA00023006"/>
    </source>
</evidence>
<comment type="caution">
    <text evidence="12">The sequence shown here is derived from an EMBL/GenBank/DDBJ whole genome shotgun (WGS) entry which is preliminary data.</text>
</comment>
<evidence type="ECO:0000313" key="12">
    <source>
        <dbReference type="EMBL" id="KAG7665193.1"/>
    </source>
</evidence>
<dbReference type="GeneID" id="73468050"/>
<dbReference type="GO" id="GO:1903599">
    <property type="term" value="P:positive regulation of autophagy of mitochondrion"/>
    <property type="evidence" value="ECO:0007669"/>
    <property type="project" value="UniProtKB-UniRule"/>
</dbReference>
<feature type="coiled-coil region" evidence="8">
    <location>
        <begin position="712"/>
        <end position="887"/>
    </location>
</feature>
<dbReference type="GO" id="GO:0005774">
    <property type="term" value="C:vacuolar membrane"/>
    <property type="evidence" value="ECO:0007669"/>
    <property type="project" value="UniProtKB-SubCell"/>
</dbReference>
<keyword evidence="3 7" id="KW-0813">Transport</keyword>
<accession>A0A8J5UK67</accession>
<dbReference type="InterPro" id="IPR019460">
    <property type="entry name" value="Atg11_C"/>
</dbReference>
<dbReference type="InterPro" id="IPR040040">
    <property type="entry name" value="ATG11"/>
</dbReference>
<dbReference type="GO" id="GO:0034517">
    <property type="term" value="P:ribophagy"/>
    <property type="evidence" value="ECO:0007669"/>
    <property type="project" value="TreeGrafter"/>
</dbReference>
<dbReference type="Pfam" id="PF10377">
    <property type="entry name" value="ATG11"/>
    <property type="match status" value="1"/>
</dbReference>
<feature type="domain" description="Autophagy protein ATG17-like" evidence="10">
    <location>
        <begin position="126"/>
        <end position="472"/>
    </location>
</feature>
<evidence type="ECO:0000256" key="8">
    <source>
        <dbReference type="SAM" id="Coils"/>
    </source>
</evidence>
<evidence type="ECO:0000256" key="1">
    <source>
        <dbReference type="ARBA" id="ARBA00009729"/>
    </source>
</evidence>
<dbReference type="GO" id="GO:0060090">
    <property type="term" value="F:molecular adaptor activity"/>
    <property type="evidence" value="ECO:0007669"/>
    <property type="project" value="TreeGrafter"/>
</dbReference>
<evidence type="ECO:0000256" key="2">
    <source>
        <dbReference type="ARBA" id="ARBA00013804"/>
    </source>
</evidence>
<proteinExistence type="inferred from homology"/>
<sequence length="1203" mass="138770">MATMTDISYLIIYNSHNGYSFRIPKPVRFHNLSQFKTFLLQSLVNNQEDVSTDNLFLLTSFGIKLNYNLINEINEIFVYDKRLFANDPDLMILASYSMDKQHDTPSTPPTVSPLTTSLVGNNNLKQLTSNLKTNLNWAKSLNQDSNQLAESCRNLIKQINIIFKSLTLIFQFCTNFINDIDKQFNSYFNYIKLINFKTLHKSWQAHYKTLQTQFSTVKIHNKPIKIVDFLNYNQLNDCSRYIEQNLPLIVKKFNDLGELINQAGEEKLTVDKFIETSRNDSITHFKDVNVNELVNDVQQATKSISNDIHKLSADNKADLRGIYKLHQDEYSRKIFEGASKLFNYAQELRAFKDKLIENSLQIFNKIANLQMTMVSVKSDIRSLMDAGEKPTTEEVINYETINKVKKYEDYLSLTIDLPLLFGFLLIEKRRQFEWYDFYSKGIVNNVSEQLSTIIDHEKLFRSIWIKKFGHFIMLLNPKDQEQPITTSLPNIDVTVHGPHQSDFSILYDLEIERDDIVNYINLLEKSSVSKSFPELLNKNFKDMMKSTNNMKKITKLVSSLSVFTSISNEEKSKILTGGDLKEDDEEDLDIDLNLVRGLKSRIKKLENLLHQQQYKNITSWPVTRNGGATGGTGGMSRMNGVAGDRMSMIIEQKQLSPAPAPSAQKMNPTLLLERKGSVSGQTPGNNVISNNVSSSSSHGTIDTSGIDKHLDNIRLKKLNAELTSKNDELLRENKSKNETIEELRREIDRLKSDHIQEHEEWDKKYSRLEEDFRLFKLDHRLDSKEFDNLNKKIDQRDGQISELQDKINNFTETNSNLSKEVTDLNKTIVSLRNELNDAIHMKNELLSNMSSKESEFSKERHSLDVEIKNLQTKLDDLHEDYEDLLELTSGKQKKYDCLIVDLNNVIVNLMNDIKKLVECIFAYFIEYCLVLESMGLLLVKENDCFKIRRVKGLRTRKGEENESLISLNHPNSKAVDDIEAIMNWIEDIPSINSLIPATAESFSSEAGESKSLEQSNELISTFNKMFKQDSKFDHFVKVIEFRDNVSLQEDGSSTTRFFLNAITKRFRDVEGFAKRQTKESKIKESELKKMMHKLNSKLTMNGFQENDLVLFLPTRIDRVNGDKSPVEESSKQPWAAFNIGAPHYFLYVHDQGLVKDKDWIIGRVKKITEHKVTEENVGSLDENPFQLSIGVVWFMVEAEQQKF</sequence>
<evidence type="ECO:0000256" key="7">
    <source>
        <dbReference type="RuleBase" id="RU367075"/>
    </source>
</evidence>
<comment type="subunit">
    <text evidence="7">Homodimer.</text>
</comment>
<evidence type="ECO:0000256" key="4">
    <source>
        <dbReference type="ARBA" id="ARBA00022927"/>
    </source>
</evidence>
<keyword evidence="6 8" id="KW-0175">Coiled coil</keyword>
<dbReference type="Pfam" id="PF04108">
    <property type="entry name" value="ATG17_like"/>
    <property type="match status" value="1"/>
</dbReference>
<dbReference type="AlphaFoldDB" id="A0A8J5UK67"/>
<feature type="compositionally biased region" description="Low complexity" evidence="9">
    <location>
        <begin position="685"/>
        <end position="697"/>
    </location>
</feature>
<dbReference type="RefSeq" id="XP_049265425.1">
    <property type="nucleotide sequence ID" value="XM_049404883.1"/>
</dbReference>
<keyword evidence="7" id="KW-0926">Vacuole</keyword>
<dbReference type="PANTHER" id="PTHR13222:SF1">
    <property type="entry name" value="RB1-INDUCIBLE COILED-COIL PROTEIN 1"/>
    <property type="match status" value="1"/>
</dbReference>
<feature type="region of interest" description="Disordered" evidence="9">
    <location>
        <begin position="676"/>
        <end position="700"/>
    </location>
</feature>
<feature type="domain" description="Autophagy-related protein 11 C-terminal" evidence="11">
    <location>
        <begin position="1060"/>
        <end position="1199"/>
    </location>
</feature>
<keyword evidence="5 7" id="KW-0072">Autophagy</keyword>
<evidence type="ECO:0000256" key="3">
    <source>
        <dbReference type="ARBA" id="ARBA00022448"/>
    </source>
</evidence>
<dbReference type="GO" id="GO:0015031">
    <property type="term" value="P:protein transport"/>
    <property type="evidence" value="ECO:0007669"/>
    <property type="project" value="UniProtKB-KW"/>
</dbReference>
<dbReference type="OrthoDB" id="447953at2759"/>
<dbReference type="InterPro" id="IPR045326">
    <property type="entry name" value="ATG17-like_dom"/>
</dbReference>
<dbReference type="GO" id="GO:1990316">
    <property type="term" value="C:Atg1/ULK1 kinase complex"/>
    <property type="evidence" value="ECO:0007669"/>
    <property type="project" value="TreeGrafter"/>
</dbReference>
<dbReference type="GO" id="GO:0034045">
    <property type="term" value="C:phagophore assembly site membrane"/>
    <property type="evidence" value="ECO:0007669"/>
    <property type="project" value="UniProtKB-SubCell"/>
</dbReference>
<dbReference type="PANTHER" id="PTHR13222">
    <property type="entry name" value="RB1-INDUCIBLE COILED-COIL"/>
    <property type="match status" value="1"/>
</dbReference>
<evidence type="ECO:0000256" key="6">
    <source>
        <dbReference type="ARBA" id="ARBA00023054"/>
    </source>
</evidence>
<dbReference type="GO" id="GO:0061709">
    <property type="term" value="P:reticulophagy"/>
    <property type="evidence" value="ECO:0007669"/>
    <property type="project" value="TreeGrafter"/>
</dbReference>
<dbReference type="GO" id="GO:0034727">
    <property type="term" value="P:piecemeal microautophagy of the nucleus"/>
    <property type="evidence" value="ECO:0007669"/>
    <property type="project" value="TreeGrafter"/>
</dbReference>
<organism evidence="12 13">
    <name type="scientific">[Candida] subhashii</name>
    <dbReference type="NCBI Taxonomy" id="561895"/>
    <lineage>
        <taxon>Eukaryota</taxon>
        <taxon>Fungi</taxon>
        <taxon>Dikarya</taxon>
        <taxon>Ascomycota</taxon>
        <taxon>Saccharomycotina</taxon>
        <taxon>Pichiomycetes</taxon>
        <taxon>Debaryomycetaceae</taxon>
        <taxon>Spathaspora</taxon>
    </lineage>
</organism>
<comment type="function">
    <text evidence="7">Involved in cytoplasm to vacuole transport (Cvt), pexophagy, mitophagy and nucleophagy. Recruits mitochondria for their selective degradation via autophagy (mitophagy) during starvation. Works as scaffold proteins that recruit ATG proteins to the pre-autophagosome (PAS), the site of vesicle/autophagosome formation. Required for the Cvt vesicles completion.</text>
</comment>
<dbReference type="GO" id="GO:0000045">
    <property type="term" value="P:autophagosome assembly"/>
    <property type="evidence" value="ECO:0007669"/>
    <property type="project" value="UniProtKB-UniRule"/>
</dbReference>
<keyword evidence="7" id="KW-0472">Membrane</keyword>
<protein>
    <recommendedName>
        <fullName evidence="2 7">Autophagy-related protein 11</fullName>
    </recommendedName>
</protein>
<gene>
    <name evidence="12" type="ORF">J8A68_001249</name>
</gene>
<dbReference type="EMBL" id="JAGSYN010000051">
    <property type="protein sequence ID" value="KAG7665193.1"/>
    <property type="molecule type" value="Genomic_DNA"/>
</dbReference>
<name>A0A8J5UK67_9ASCO</name>
<evidence type="ECO:0000256" key="9">
    <source>
        <dbReference type="SAM" id="MobiDB-lite"/>
    </source>
</evidence>
<evidence type="ECO:0000259" key="10">
    <source>
        <dbReference type="Pfam" id="PF04108"/>
    </source>
</evidence>
<reference evidence="12 13" key="1">
    <citation type="journal article" date="2021" name="DNA Res.">
        <title>Genome analysis of Candida subhashii reveals its hybrid nature and dual mitochondrial genome conformations.</title>
        <authorList>
            <person name="Mixao V."/>
            <person name="Hegedusova E."/>
            <person name="Saus E."/>
            <person name="Pryszcz L.P."/>
            <person name="Cillingova A."/>
            <person name="Nosek J."/>
            <person name="Gabaldon T."/>
        </authorList>
    </citation>
    <scope>NUCLEOTIDE SEQUENCE [LARGE SCALE GENOMIC DNA]</scope>
    <source>
        <strain evidence="12 13">CBS 10753</strain>
    </source>
</reference>
<dbReference type="Proteomes" id="UP000694255">
    <property type="component" value="Unassembled WGS sequence"/>
</dbReference>
<comment type="subcellular location">
    <subcellularLocation>
        <location evidence="7">Preautophagosomal structure membrane</location>
        <topology evidence="7">Peripheral membrane protein</topology>
    </subcellularLocation>
    <subcellularLocation>
        <location evidence="7">Vacuole membrane</location>
        <topology evidence="7">Peripheral membrane protein</topology>
    </subcellularLocation>
    <text evidence="7">During pexophagy, accumulates in the vacuolar membrane region, where the peroxisomes contact the vacuole.</text>
</comment>